<accession>A0ABR9EBN5</accession>
<proteinExistence type="predicted"/>
<evidence type="ECO:0000313" key="2">
    <source>
        <dbReference type="EMBL" id="MBE0368399.1"/>
    </source>
</evidence>
<evidence type="ECO:0000313" key="3">
    <source>
        <dbReference type="Proteomes" id="UP000615755"/>
    </source>
</evidence>
<keyword evidence="3" id="KW-1185">Reference proteome</keyword>
<sequence>MQLTLLIVANKYTTYYLGIEAVEFIFGPFTTYSMVYVHFYRF</sequence>
<evidence type="ECO:0000256" key="1">
    <source>
        <dbReference type="SAM" id="Phobius"/>
    </source>
</evidence>
<feature type="transmembrane region" description="Helical" evidence="1">
    <location>
        <begin position="15"/>
        <end position="39"/>
    </location>
</feature>
<protein>
    <submittedName>
        <fullName evidence="2">Uncharacterized protein</fullName>
    </submittedName>
</protein>
<organism evidence="2 3">
    <name type="scientific">Pseudoalteromonas aurantia 208</name>
    <dbReference type="NCBI Taxonomy" id="1314867"/>
    <lineage>
        <taxon>Bacteria</taxon>
        <taxon>Pseudomonadati</taxon>
        <taxon>Pseudomonadota</taxon>
        <taxon>Gammaproteobacteria</taxon>
        <taxon>Alteromonadales</taxon>
        <taxon>Pseudoalteromonadaceae</taxon>
        <taxon>Pseudoalteromonas</taxon>
    </lineage>
</organism>
<dbReference type="Proteomes" id="UP000615755">
    <property type="component" value="Unassembled WGS sequence"/>
</dbReference>
<reference evidence="2 3" key="1">
    <citation type="submission" date="2015-03" db="EMBL/GenBank/DDBJ databases">
        <title>Genome sequence of Pseudoalteromonas aurantia.</title>
        <authorList>
            <person name="Xie B.-B."/>
            <person name="Rong J.-C."/>
            <person name="Qin Q.-L."/>
            <person name="Zhang Y.-Z."/>
        </authorList>
    </citation>
    <scope>NUCLEOTIDE SEQUENCE [LARGE SCALE GENOMIC DNA]</scope>
    <source>
        <strain evidence="2 3">208</strain>
    </source>
</reference>
<keyword evidence="1" id="KW-0812">Transmembrane</keyword>
<comment type="caution">
    <text evidence="2">The sequence shown here is derived from an EMBL/GenBank/DDBJ whole genome shotgun (WGS) entry which is preliminary data.</text>
</comment>
<dbReference type="EMBL" id="AQGV01000012">
    <property type="protein sequence ID" value="MBE0368399.1"/>
    <property type="molecule type" value="Genomic_DNA"/>
</dbReference>
<name>A0ABR9EBN5_9GAMM</name>
<gene>
    <name evidence="2" type="ORF">PAUR_a1989</name>
</gene>
<keyword evidence="1" id="KW-1133">Transmembrane helix</keyword>
<keyword evidence="1" id="KW-0472">Membrane</keyword>